<dbReference type="InterPro" id="IPR051654">
    <property type="entry name" value="Meroterpenoid_MTases"/>
</dbReference>
<name>A0A1L9UEK7_ASPBC</name>
<dbReference type="Proteomes" id="UP000184499">
    <property type="component" value="Unassembled WGS sequence"/>
</dbReference>
<dbReference type="SUPFAM" id="SSF53335">
    <property type="entry name" value="S-adenosyl-L-methionine-dependent methyltransferases"/>
    <property type="match status" value="1"/>
</dbReference>
<dbReference type="OMA" id="HLFSWDG"/>
<dbReference type="PANTHER" id="PTHR35897:SF1">
    <property type="entry name" value="METHYLTRANSFERASE AUSD"/>
    <property type="match status" value="1"/>
</dbReference>
<dbReference type="CDD" id="cd02440">
    <property type="entry name" value="AdoMet_MTases"/>
    <property type="match status" value="1"/>
</dbReference>
<dbReference type="STRING" id="767769.A0A1L9UEK7"/>
<proteinExistence type="inferred from homology"/>
<dbReference type="PANTHER" id="PTHR35897">
    <property type="entry name" value="METHYLTRANSFERASE AUSD"/>
    <property type="match status" value="1"/>
</dbReference>
<reference evidence="7" key="1">
    <citation type="journal article" date="2017" name="Genome Biol.">
        <title>Comparative genomics reveals high biological diversity and specific adaptations in the industrially and medically important fungal genus Aspergillus.</title>
        <authorList>
            <person name="de Vries R.P."/>
            <person name="Riley R."/>
            <person name="Wiebenga A."/>
            <person name="Aguilar-Osorio G."/>
            <person name="Amillis S."/>
            <person name="Uchima C.A."/>
            <person name="Anderluh G."/>
            <person name="Asadollahi M."/>
            <person name="Askin M."/>
            <person name="Barry K."/>
            <person name="Battaglia E."/>
            <person name="Bayram O."/>
            <person name="Benocci T."/>
            <person name="Braus-Stromeyer S.A."/>
            <person name="Caldana C."/>
            <person name="Canovas D."/>
            <person name="Cerqueira G.C."/>
            <person name="Chen F."/>
            <person name="Chen W."/>
            <person name="Choi C."/>
            <person name="Clum A."/>
            <person name="Dos Santos R.A."/>
            <person name="Damasio A.R."/>
            <person name="Diallinas G."/>
            <person name="Emri T."/>
            <person name="Fekete E."/>
            <person name="Flipphi M."/>
            <person name="Freyberg S."/>
            <person name="Gallo A."/>
            <person name="Gournas C."/>
            <person name="Habgood R."/>
            <person name="Hainaut M."/>
            <person name="Harispe M.L."/>
            <person name="Henrissat B."/>
            <person name="Hilden K.S."/>
            <person name="Hope R."/>
            <person name="Hossain A."/>
            <person name="Karabika E."/>
            <person name="Karaffa L."/>
            <person name="Karanyi Z."/>
            <person name="Krasevec N."/>
            <person name="Kuo A."/>
            <person name="Kusch H."/>
            <person name="LaButti K."/>
            <person name="Lagendijk E.L."/>
            <person name="Lapidus A."/>
            <person name="Levasseur A."/>
            <person name="Lindquist E."/>
            <person name="Lipzen A."/>
            <person name="Logrieco A.F."/>
            <person name="MacCabe A."/>
            <person name="Maekelae M.R."/>
            <person name="Malavazi I."/>
            <person name="Melin P."/>
            <person name="Meyer V."/>
            <person name="Mielnichuk N."/>
            <person name="Miskei M."/>
            <person name="Molnar A.P."/>
            <person name="Mule G."/>
            <person name="Ngan C.Y."/>
            <person name="Orejas M."/>
            <person name="Orosz E."/>
            <person name="Ouedraogo J.P."/>
            <person name="Overkamp K.M."/>
            <person name="Park H.-S."/>
            <person name="Perrone G."/>
            <person name="Piumi F."/>
            <person name="Punt P.J."/>
            <person name="Ram A.F."/>
            <person name="Ramon A."/>
            <person name="Rauscher S."/>
            <person name="Record E."/>
            <person name="Riano-Pachon D.M."/>
            <person name="Robert V."/>
            <person name="Roehrig J."/>
            <person name="Ruller R."/>
            <person name="Salamov A."/>
            <person name="Salih N.S."/>
            <person name="Samson R.A."/>
            <person name="Sandor E."/>
            <person name="Sanguinetti M."/>
            <person name="Schuetze T."/>
            <person name="Sepcic K."/>
            <person name="Shelest E."/>
            <person name="Sherlock G."/>
            <person name="Sophianopoulou V."/>
            <person name="Squina F.M."/>
            <person name="Sun H."/>
            <person name="Susca A."/>
            <person name="Todd R.B."/>
            <person name="Tsang A."/>
            <person name="Unkles S.E."/>
            <person name="van de Wiele N."/>
            <person name="van Rossen-Uffink D."/>
            <person name="Oliveira J.V."/>
            <person name="Vesth T.C."/>
            <person name="Visser J."/>
            <person name="Yu J.-H."/>
            <person name="Zhou M."/>
            <person name="Andersen M.R."/>
            <person name="Archer D.B."/>
            <person name="Baker S.E."/>
            <person name="Benoit I."/>
            <person name="Brakhage A.A."/>
            <person name="Braus G.H."/>
            <person name="Fischer R."/>
            <person name="Frisvad J.C."/>
            <person name="Goldman G.H."/>
            <person name="Houbraken J."/>
            <person name="Oakley B."/>
            <person name="Pocsi I."/>
            <person name="Scazzocchio C."/>
            <person name="Seiboth B."/>
            <person name="vanKuyk P.A."/>
            <person name="Wortman J."/>
            <person name="Dyer P.S."/>
            <person name="Grigoriev I.V."/>
        </authorList>
    </citation>
    <scope>NUCLEOTIDE SEQUENCE [LARGE SCALE GENOMIC DNA]</scope>
    <source>
        <strain evidence="7">CBS 101740 / IMI 381727 / IBT 21946</strain>
    </source>
</reference>
<dbReference type="EMBL" id="KV878687">
    <property type="protein sequence ID" value="OJJ70088.1"/>
    <property type="molecule type" value="Genomic_DNA"/>
</dbReference>
<evidence type="ECO:0000313" key="6">
    <source>
        <dbReference type="EMBL" id="OJJ70088.1"/>
    </source>
</evidence>
<feature type="domain" description="Methyltransferase" evidence="5">
    <location>
        <begin position="85"/>
        <end position="187"/>
    </location>
</feature>
<keyword evidence="7" id="KW-1185">Reference proteome</keyword>
<keyword evidence="2" id="KW-0808">Transferase</keyword>
<dbReference type="GO" id="GO:0016740">
    <property type="term" value="F:transferase activity"/>
    <property type="evidence" value="ECO:0007669"/>
    <property type="project" value="UniProtKB-KW"/>
</dbReference>
<keyword evidence="3" id="KW-0949">S-adenosyl-L-methionine</keyword>
<evidence type="ECO:0000313" key="7">
    <source>
        <dbReference type="Proteomes" id="UP000184499"/>
    </source>
</evidence>
<sequence>MIDTSVWFKAEIGARLKPCSRFVYREWSGIADKDLAPHLHTIRKRAWPLGEYPCIGLWMFLLPGLADFPQFPSLLSKAQEPQSVILDLGCGLGQGLRLLAAHGVPTDRMWAVDVEPGLWTLGYKLFRDAGRMHARFIQGDIQALPDESFSEIRGRVDLVIASQFLHLFSWDGQMKASKRIVSLSKPGTMLVGYQQARRRPREYIRPWGMMFYHNQETFTKLWDLVQKQTNTVWSLDVKEVDLAEWGMEPEDVEWMPEDRMGINFVITRLS</sequence>
<evidence type="ECO:0000256" key="2">
    <source>
        <dbReference type="ARBA" id="ARBA00022679"/>
    </source>
</evidence>
<dbReference type="InterPro" id="IPR041698">
    <property type="entry name" value="Methyltransf_25"/>
</dbReference>
<dbReference type="Gene3D" id="3.40.50.150">
    <property type="entry name" value="Vaccinia Virus protein VP39"/>
    <property type="match status" value="1"/>
</dbReference>
<dbReference type="Pfam" id="PF13649">
    <property type="entry name" value="Methyltransf_25"/>
    <property type="match status" value="1"/>
</dbReference>
<dbReference type="OrthoDB" id="2094832at2759"/>
<evidence type="ECO:0000259" key="5">
    <source>
        <dbReference type="Pfam" id="PF13649"/>
    </source>
</evidence>
<protein>
    <recommendedName>
        <fullName evidence="5">Methyltransferase domain-containing protein</fullName>
    </recommendedName>
</protein>
<comment type="pathway">
    <text evidence="1">Secondary metabolite biosynthesis.</text>
</comment>
<dbReference type="VEuPathDB" id="FungiDB:ASPBRDRAFT_56812"/>
<dbReference type="RefSeq" id="XP_067477337.1">
    <property type="nucleotide sequence ID" value="XM_067627634.1"/>
</dbReference>
<dbReference type="InterPro" id="IPR029063">
    <property type="entry name" value="SAM-dependent_MTases_sf"/>
</dbReference>
<comment type="similarity">
    <text evidence="4">Belongs to the class I-like SAM-binding methyltransferase superfamily.</text>
</comment>
<organism evidence="6 7">
    <name type="scientific">Aspergillus brasiliensis (strain CBS 101740 / IMI 381727 / IBT 21946)</name>
    <dbReference type="NCBI Taxonomy" id="767769"/>
    <lineage>
        <taxon>Eukaryota</taxon>
        <taxon>Fungi</taxon>
        <taxon>Dikarya</taxon>
        <taxon>Ascomycota</taxon>
        <taxon>Pezizomycotina</taxon>
        <taxon>Eurotiomycetes</taxon>
        <taxon>Eurotiomycetidae</taxon>
        <taxon>Eurotiales</taxon>
        <taxon>Aspergillaceae</taxon>
        <taxon>Aspergillus</taxon>
        <taxon>Aspergillus subgen. Circumdati</taxon>
    </lineage>
</organism>
<accession>A0A1L9UEK7</accession>
<gene>
    <name evidence="6" type="ORF">ASPBRDRAFT_56812</name>
</gene>
<dbReference type="AlphaFoldDB" id="A0A1L9UEK7"/>
<evidence type="ECO:0000256" key="1">
    <source>
        <dbReference type="ARBA" id="ARBA00005179"/>
    </source>
</evidence>
<evidence type="ECO:0000256" key="4">
    <source>
        <dbReference type="ARBA" id="ARBA00038314"/>
    </source>
</evidence>
<evidence type="ECO:0000256" key="3">
    <source>
        <dbReference type="ARBA" id="ARBA00022691"/>
    </source>
</evidence>
<dbReference type="GeneID" id="93580122"/>